<feature type="region of interest" description="Disordered" evidence="1">
    <location>
        <begin position="63"/>
        <end position="112"/>
    </location>
</feature>
<sequence>MVGEGDTNVKTPAGEAEDADPEVLVGEAEDANPQMLEEGEEDASPEMSAARKKFAQLKARNGELKALTQQDGQAAADAEESHPKWTSWKKTAAEGLGRRIQATPTVKRRGPARLNKTYPAASLRKTTVCATSLAESFFTVTT</sequence>
<reference evidence="2 3" key="1">
    <citation type="journal article" date="2012" name="Genome Biol.">
        <title>Sequencing three crocodilian genomes to illuminate the evolution of archosaurs and amniotes.</title>
        <authorList>
            <person name="St John J.A."/>
            <person name="Braun E.L."/>
            <person name="Isberg S.R."/>
            <person name="Miles L.G."/>
            <person name="Chong A.Y."/>
            <person name="Gongora J."/>
            <person name="Dalzell P."/>
            <person name="Moran C."/>
            <person name="Bed'hom B."/>
            <person name="Abzhanov A."/>
            <person name="Burgess S.C."/>
            <person name="Cooksey A.M."/>
            <person name="Castoe T.A."/>
            <person name="Crawford N.G."/>
            <person name="Densmore L.D."/>
            <person name="Drew J.C."/>
            <person name="Edwards S.V."/>
            <person name="Faircloth B.C."/>
            <person name="Fujita M.K."/>
            <person name="Greenwold M.J."/>
            <person name="Hoffmann F.G."/>
            <person name="Howard J.M."/>
            <person name="Iguchi T."/>
            <person name="Janes D.E."/>
            <person name="Khan S.Y."/>
            <person name="Kohno S."/>
            <person name="de Koning A.J."/>
            <person name="Lance S.L."/>
            <person name="McCarthy F.M."/>
            <person name="McCormack J.E."/>
            <person name="Merchant M.E."/>
            <person name="Peterson D.G."/>
            <person name="Pollock D.D."/>
            <person name="Pourmand N."/>
            <person name="Raney B.J."/>
            <person name="Roessler K.A."/>
            <person name="Sanford J.R."/>
            <person name="Sawyer R.H."/>
            <person name="Schmidt C.J."/>
            <person name="Triplett E.W."/>
            <person name="Tuberville T.D."/>
            <person name="Venegas-Anaya M."/>
            <person name="Howard J.T."/>
            <person name="Jarvis E.D."/>
            <person name="Guillette L.J.Jr."/>
            <person name="Glenn T.C."/>
            <person name="Green R.E."/>
            <person name="Ray D.A."/>
        </authorList>
    </citation>
    <scope>NUCLEOTIDE SEQUENCE [LARGE SCALE GENOMIC DNA]</scope>
    <source>
        <strain evidence="2">KSC_2009_1</strain>
    </source>
</reference>
<organism evidence="2 3">
    <name type="scientific">Alligator mississippiensis</name>
    <name type="common">American alligator</name>
    <dbReference type="NCBI Taxonomy" id="8496"/>
    <lineage>
        <taxon>Eukaryota</taxon>
        <taxon>Metazoa</taxon>
        <taxon>Chordata</taxon>
        <taxon>Craniata</taxon>
        <taxon>Vertebrata</taxon>
        <taxon>Euteleostomi</taxon>
        <taxon>Archelosauria</taxon>
        <taxon>Archosauria</taxon>
        <taxon>Crocodylia</taxon>
        <taxon>Alligatoridae</taxon>
        <taxon>Alligatorinae</taxon>
        <taxon>Alligator</taxon>
    </lineage>
</organism>
<gene>
    <name evidence="2" type="ORF">Y1Q_0015656</name>
</gene>
<dbReference type="EMBL" id="AKHW03002524">
    <property type="protein sequence ID" value="KYO38411.1"/>
    <property type="molecule type" value="Genomic_DNA"/>
</dbReference>
<evidence type="ECO:0000256" key="1">
    <source>
        <dbReference type="SAM" id="MobiDB-lite"/>
    </source>
</evidence>
<comment type="caution">
    <text evidence="2">The sequence shown here is derived from an EMBL/GenBank/DDBJ whole genome shotgun (WGS) entry which is preliminary data.</text>
</comment>
<evidence type="ECO:0000313" key="2">
    <source>
        <dbReference type="EMBL" id="KYO38411.1"/>
    </source>
</evidence>
<evidence type="ECO:0000313" key="3">
    <source>
        <dbReference type="Proteomes" id="UP000050525"/>
    </source>
</evidence>
<proteinExistence type="predicted"/>
<dbReference type="Proteomes" id="UP000050525">
    <property type="component" value="Unassembled WGS sequence"/>
</dbReference>
<dbReference type="AlphaFoldDB" id="A0A151NNK9"/>
<name>A0A151NNK9_ALLMI</name>
<keyword evidence="3" id="KW-1185">Reference proteome</keyword>
<protein>
    <submittedName>
        <fullName evidence="2">Uncharacterized protein</fullName>
    </submittedName>
</protein>
<feature type="region of interest" description="Disordered" evidence="1">
    <location>
        <begin position="1"/>
        <end position="51"/>
    </location>
</feature>
<accession>A0A151NNK9</accession>